<feature type="region of interest" description="Disordered" evidence="1">
    <location>
        <begin position="221"/>
        <end position="260"/>
    </location>
</feature>
<organism evidence="3 4">
    <name type="scientific">Pseudarthrobacter siccitolerans</name>
    <dbReference type="NCBI Taxonomy" id="861266"/>
    <lineage>
        <taxon>Bacteria</taxon>
        <taxon>Bacillati</taxon>
        <taxon>Actinomycetota</taxon>
        <taxon>Actinomycetes</taxon>
        <taxon>Micrococcales</taxon>
        <taxon>Micrococcaceae</taxon>
        <taxon>Pseudarthrobacter</taxon>
    </lineage>
</organism>
<evidence type="ECO:0000256" key="1">
    <source>
        <dbReference type="SAM" id="MobiDB-lite"/>
    </source>
</evidence>
<dbReference type="Proteomes" id="UP001236806">
    <property type="component" value="Unassembled WGS sequence"/>
</dbReference>
<name>A0ABU0PK59_9MICC</name>
<evidence type="ECO:0000313" key="4">
    <source>
        <dbReference type="Proteomes" id="UP001236806"/>
    </source>
</evidence>
<keyword evidence="4" id="KW-1185">Reference proteome</keyword>
<reference evidence="3 4" key="1">
    <citation type="submission" date="2023-07" db="EMBL/GenBank/DDBJ databases">
        <title>Comparative genomics of wheat-associated soil bacteria to identify genetic determinants of phenazine resistance.</title>
        <authorList>
            <person name="Mouncey N."/>
        </authorList>
    </citation>
    <scope>NUCLEOTIDE SEQUENCE [LARGE SCALE GENOMIC DNA]</scope>
    <source>
        <strain evidence="3 4">W1I3</strain>
    </source>
</reference>
<feature type="transmembrane region" description="Helical" evidence="2">
    <location>
        <begin position="67"/>
        <end position="84"/>
    </location>
</feature>
<evidence type="ECO:0000256" key="2">
    <source>
        <dbReference type="SAM" id="Phobius"/>
    </source>
</evidence>
<protein>
    <submittedName>
        <fullName evidence="3">Uncharacterized protein</fullName>
    </submittedName>
</protein>
<keyword evidence="2" id="KW-0472">Membrane</keyword>
<keyword evidence="2" id="KW-1133">Transmembrane helix</keyword>
<evidence type="ECO:0000313" key="3">
    <source>
        <dbReference type="EMBL" id="MDQ0674352.1"/>
    </source>
</evidence>
<gene>
    <name evidence="3" type="ORF">QFZ36_001913</name>
</gene>
<comment type="caution">
    <text evidence="3">The sequence shown here is derived from an EMBL/GenBank/DDBJ whole genome shotgun (WGS) entry which is preliminary data.</text>
</comment>
<dbReference type="EMBL" id="JAUSXB010000001">
    <property type="protein sequence ID" value="MDQ0674352.1"/>
    <property type="molecule type" value="Genomic_DNA"/>
</dbReference>
<keyword evidence="2" id="KW-0812">Transmembrane</keyword>
<dbReference type="RefSeq" id="WP_306635865.1">
    <property type="nucleotide sequence ID" value="NZ_JAUSXB010000001.1"/>
</dbReference>
<sequence length="260" mass="28689">MGEQSNLPAQQAELPPVFVEVPDRSGLPDAGTSTALNTGLTAAEVRTATEPAPVQYATKGQRRRRDILGVSWILACMAIGGLYWELEHAWEGPDPGDADWVVWVLLFLIPVTLVLTYYPHWQGRLHKKRHRAWLTRFIGLWPLRERLVEVERIRDLRQRVVVQDLAATMAADREAVLLQPDAGSAAAAAKLMEALTAVGAYARATADDPVLEGEARRAVGRFSEQAGRRRELPAVVRPPGNTGPQRLRRRSNGSVNDGGR</sequence>
<accession>A0ABU0PK59</accession>
<feature type="transmembrane region" description="Helical" evidence="2">
    <location>
        <begin position="100"/>
        <end position="121"/>
    </location>
</feature>
<proteinExistence type="predicted"/>